<dbReference type="GO" id="GO:0016020">
    <property type="term" value="C:membrane"/>
    <property type="evidence" value="ECO:0007669"/>
    <property type="project" value="TreeGrafter"/>
</dbReference>
<dbReference type="Proteomes" id="UP000321638">
    <property type="component" value="Unassembled WGS sequence"/>
</dbReference>
<gene>
    <name evidence="5" type="ORF">FHP25_09515</name>
</gene>
<evidence type="ECO:0000256" key="2">
    <source>
        <dbReference type="ARBA" id="ARBA00022803"/>
    </source>
</evidence>
<dbReference type="GO" id="GO:0060090">
    <property type="term" value="F:molecular adaptor activity"/>
    <property type="evidence" value="ECO:0007669"/>
    <property type="project" value="TreeGrafter"/>
</dbReference>
<dbReference type="InterPro" id="IPR019734">
    <property type="entry name" value="TPR_rpt"/>
</dbReference>
<dbReference type="SMART" id="SM00028">
    <property type="entry name" value="TPR"/>
    <property type="match status" value="3"/>
</dbReference>
<dbReference type="EMBL" id="VDUZ01000008">
    <property type="protein sequence ID" value="TXL77651.1"/>
    <property type="molecule type" value="Genomic_DNA"/>
</dbReference>
<dbReference type="GO" id="GO:0006620">
    <property type="term" value="P:post-translational protein targeting to endoplasmic reticulum membrane"/>
    <property type="evidence" value="ECO:0007669"/>
    <property type="project" value="TreeGrafter"/>
</dbReference>
<keyword evidence="2 3" id="KW-0802">TPR repeat</keyword>
<feature type="repeat" description="TPR" evidence="3">
    <location>
        <begin position="96"/>
        <end position="129"/>
    </location>
</feature>
<keyword evidence="6" id="KW-1185">Reference proteome</keyword>
<feature type="signal peptide" evidence="4">
    <location>
        <begin position="1"/>
        <end position="20"/>
    </location>
</feature>
<dbReference type="AlphaFoldDB" id="A0A5C8PRJ5"/>
<dbReference type="Pfam" id="PF07719">
    <property type="entry name" value="TPR_2"/>
    <property type="match status" value="1"/>
</dbReference>
<keyword evidence="4" id="KW-0732">Signal</keyword>
<keyword evidence="1" id="KW-0677">Repeat</keyword>
<dbReference type="OrthoDB" id="9815010at2"/>
<evidence type="ECO:0000313" key="5">
    <source>
        <dbReference type="EMBL" id="TXL77651.1"/>
    </source>
</evidence>
<dbReference type="InterPro" id="IPR013105">
    <property type="entry name" value="TPR_2"/>
</dbReference>
<name>A0A5C8PRJ5_9HYPH</name>
<reference evidence="5 6" key="1">
    <citation type="submission" date="2019-06" db="EMBL/GenBank/DDBJ databases">
        <title>New taxonomy in bacterial strain CC-CFT640, isolated from vineyard.</title>
        <authorList>
            <person name="Lin S.-Y."/>
            <person name="Tsai C.-F."/>
            <person name="Young C.-C."/>
        </authorList>
    </citation>
    <scope>NUCLEOTIDE SEQUENCE [LARGE SCALE GENOMIC DNA]</scope>
    <source>
        <strain evidence="5 6">CC-CFT640</strain>
    </source>
</reference>
<proteinExistence type="predicted"/>
<evidence type="ECO:0000313" key="6">
    <source>
        <dbReference type="Proteomes" id="UP000321638"/>
    </source>
</evidence>
<dbReference type="InterPro" id="IPR011990">
    <property type="entry name" value="TPR-like_helical_dom_sf"/>
</dbReference>
<dbReference type="RefSeq" id="WP_147846691.1">
    <property type="nucleotide sequence ID" value="NZ_VDUZ01000008.1"/>
</dbReference>
<dbReference type="PANTHER" id="PTHR45831:SF2">
    <property type="entry name" value="LD24721P"/>
    <property type="match status" value="1"/>
</dbReference>
<dbReference type="InterPro" id="IPR047150">
    <property type="entry name" value="SGT"/>
</dbReference>
<comment type="caution">
    <text evidence="5">The sequence shown here is derived from an EMBL/GenBank/DDBJ whole genome shotgun (WGS) entry which is preliminary data.</text>
</comment>
<accession>A0A5C8PRJ5</accession>
<evidence type="ECO:0000256" key="1">
    <source>
        <dbReference type="ARBA" id="ARBA00022737"/>
    </source>
</evidence>
<organism evidence="5 6">
    <name type="scientific">Vineibacter terrae</name>
    <dbReference type="NCBI Taxonomy" id="2586908"/>
    <lineage>
        <taxon>Bacteria</taxon>
        <taxon>Pseudomonadati</taxon>
        <taxon>Pseudomonadota</taxon>
        <taxon>Alphaproteobacteria</taxon>
        <taxon>Hyphomicrobiales</taxon>
        <taxon>Vineibacter</taxon>
    </lineage>
</organism>
<feature type="chain" id="PRO_5022755923" evidence="4">
    <location>
        <begin position="21"/>
        <end position="182"/>
    </location>
</feature>
<dbReference type="PROSITE" id="PS50005">
    <property type="entry name" value="TPR"/>
    <property type="match status" value="2"/>
</dbReference>
<evidence type="ECO:0000256" key="3">
    <source>
        <dbReference type="PROSITE-ProRule" id="PRU00339"/>
    </source>
</evidence>
<feature type="repeat" description="TPR" evidence="3">
    <location>
        <begin position="130"/>
        <end position="163"/>
    </location>
</feature>
<evidence type="ECO:0000256" key="4">
    <source>
        <dbReference type="SAM" id="SignalP"/>
    </source>
</evidence>
<dbReference type="PANTHER" id="PTHR45831">
    <property type="entry name" value="LD24721P"/>
    <property type="match status" value="1"/>
</dbReference>
<protein>
    <submittedName>
        <fullName evidence="5">Tetratricopeptide repeat protein</fullName>
    </submittedName>
</protein>
<dbReference type="Pfam" id="PF13432">
    <property type="entry name" value="TPR_16"/>
    <property type="match status" value="1"/>
</dbReference>
<dbReference type="Gene3D" id="1.25.40.10">
    <property type="entry name" value="Tetratricopeptide repeat domain"/>
    <property type="match status" value="1"/>
</dbReference>
<dbReference type="GO" id="GO:0072380">
    <property type="term" value="C:TRC complex"/>
    <property type="evidence" value="ECO:0007669"/>
    <property type="project" value="TreeGrafter"/>
</dbReference>
<sequence length="182" mass="20300">MRRLALALMLAASLDAPAMATQKDPSLDGLFDRLQTVTDPLQAQLLIQAIWETWTASGDPALDALMARGLGQMQVRDLDGAVATFTALIDKAPDFAEAWNKRATVQWMRGDHEASVADIQKTVALEPRHFGAWSGLGMIFEEREQYEPAIRAYEECLKYNPYAEGLRAHIEDVKRKAARQKT</sequence>
<dbReference type="SUPFAM" id="SSF48452">
    <property type="entry name" value="TPR-like"/>
    <property type="match status" value="1"/>
</dbReference>